<evidence type="ECO:0000256" key="9">
    <source>
        <dbReference type="ARBA" id="ARBA00022824"/>
    </source>
</evidence>
<keyword evidence="12" id="KW-0496">Mitochondrion</keyword>
<proteinExistence type="inferred from homology"/>
<evidence type="ECO:0000256" key="13">
    <source>
        <dbReference type="ARBA" id="ARBA00023136"/>
    </source>
</evidence>
<dbReference type="EC" id="2.5.1.18" evidence="5"/>
<dbReference type="Pfam" id="PF01124">
    <property type="entry name" value="MAPEG"/>
    <property type="match status" value="1"/>
</dbReference>
<dbReference type="GO" id="GO:0005741">
    <property type="term" value="C:mitochondrial outer membrane"/>
    <property type="evidence" value="ECO:0007669"/>
    <property type="project" value="UniProtKB-SubCell"/>
</dbReference>
<dbReference type="EMBL" id="SEYY01015847">
    <property type="protein sequence ID" value="KAB7499973.1"/>
    <property type="molecule type" value="Genomic_DNA"/>
</dbReference>
<evidence type="ECO:0000256" key="2">
    <source>
        <dbReference type="ARBA" id="ARBA00004294"/>
    </source>
</evidence>
<evidence type="ECO:0000256" key="10">
    <source>
        <dbReference type="ARBA" id="ARBA00022989"/>
    </source>
</evidence>
<evidence type="ECO:0000256" key="5">
    <source>
        <dbReference type="ARBA" id="ARBA00012452"/>
    </source>
</evidence>
<evidence type="ECO:0000256" key="4">
    <source>
        <dbReference type="ARBA" id="ARBA00010459"/>
    </source>
</evidence>
<keyword evidence="13 17" id="KW-0472">Membrane</keyword>
<reference evidence="18 19" key="1">
    <citation type="journal article" date="2019" name="PLoS Biol.">
        <title>Sex chromosomes control vertical transmission of feminizing Wolbachia symbionts in an isopod.</title>
        <authorList>
            <person name="Becking T."/>
            <person name="Chebbi M.A."/>
            <person name="Giraud I."/>
            <person name="Moumen B."/>
            <person name="Laverre T."/>
            <person name="Caubet Y."/>
            <person name="Peccoud J."/>
            <person name="Gilbert C."/>
            <person name="Cordaux R."/>
        </authorList>
    </citation>
    <scope>NUCLEOTIDE SEQUENCE [LARGE SCALE GENOMIC DNA]</scope>
    <source>
        <strain evidence="18">ANa2</strain>
        <tissue evidence="18">Whole body excluding digestive tract and cuticle</tissue>
    </source>
</reference>
<evidence type="ECO:0000256" key="14">
    <source>
        <dbReference type="ARBA" id="ARBA00038540"/>
    </source>
</evidence>
<dbReference type="PANTHER" id="PTHR10689">
    <property type="entry name" value="MICROSOMAL GLUTATHIONE S-TRANSFERASE 1"/>
    <property type="match status" value="1"/>
</dbReference>
<evidence type="ECO:0000313" key="19">
    <source>
        <dbReference type="Proteomes" id="UP000326759"/>
    </source>
</evidence>
<evidence type="ECO:0000313" key="18">
    <source>
        <dbReference type="EMBL" id="KAB7499973.1"/>
    </source>
</evidence>
<dbReference type="GO" id="GO:0005789">
    <property type="term" value="C:endoplasmic reticulum membrane"/>
    <property type="evidence" value="ECO:0007669"/>
    <property type="project" value="UniProtKB-SubCell"/>
</dbReference>
<gene>
    <name evidence="18" type="primary">Mgst1_0</name>
    <name evidence="18" type="ORF">Anas_03492</name>
</gene>
<dbReference type="OrthoDB" id="193139at2759"/>
<evidence type="ECO:0000256" key="17">
    <source>
        <dbReference type="SAM" id="Phobius"/>
    </source>
</evidence>
<dbReference type="Proteomes" id="UP000326759">
    <property type="component" value="Unassembled WGS sequence"/>
</dbReference>
<evidence type="ECO:0000256" key="16">
    <source>
        <dbReference type="ARBA" id="ARBA00049385"/>
    </source>
</evidence>
<accession>A0A5N5T0G7</accession>
<protein>
    <recommendedName>
        <fullName evidence="15">Microsomal glutathione S-transferase 1</fullName>
        <ecNumber evidence="5">2.5.1.18</ecNumber>
    </recommendedName>
</protein>
<dbReference type="InterPro" id="IPR023352">
    <property type="entry name" value="MAPEG-like_dom_sf"/>
</dbReference>
<evidence type="ECO:0000256" key="7">
    <source>
        <dbReference type="ARBA" id="ARBA00022692"/>
    </source>
</evidence>
<feature type="transmembrane region" description="Helical" evidence="17">
    <location>
        <begin position="42"/>
        <end position="66"/>
    </location>
</feature>
<comment type="caution">
    <text evidence="18">The sequence shown here is derived from an EMBL/GenBank/DDBJ whole genome shotgun (WGS) entry which is preliminary data.</text>
</comment>
<dbReference type="Gene3D" id="1.20.120.550">
    <property type="entry name" value="Membrane associated eicosanoid/glutathione metabolism-like domain"/>
    <property type="match status" value="1"/>
</dbReference>
<dbReference type="InterPro" id="IPR040162">
    <property type="entry name" value="MGST1-like"/>
</dbReference>
<comment type="subcellular location">
    <subcellularLocation>
        <location evidence="3">Endoplasmic reticulum membrane</location>
        <topology evidence="3">Multi-pass membrane protein</topology>
    </subcellularLocation>
    <subcellularLocation>
        <location evidence="2">Mitochondrion outer membrane</location>
    </subcellularLocation>
</comment>
<comment type="catalytic activity">
    <reaction evidence="16">
        <text>RX + glutathione = an S-substituted glutathione + a halide anion + H(+)</text>
        <dbReference type="Rhea" id="RHEA:16437"/>
        <dbReference type="ChEBI" id="CHEBI:15378"/>
        <dbReference type="ChEBI" id="CHEBI:16042"/>
        <dbReference type="ChEBI" id="CHEBI:17792"/>
        <dbReference type="ChEBI" id="CHEBI:57925"/>
        <dbReference type="ChEBI" id="CHEBI:90779"/>
        <dbReference type="EC" id="2.5.1.18"/>
    </reaction>
    <physiologicalReaction direction="left-to-right" evidence="16">
        <dbReference type="Rhea" id="RHEA:16438"/>
    </physiologicalReaction>
</comment>
<dbReference type="PANTHER" id="PTHR10689:SF6">
    <property type="entry name" value="MICROSOMAL GLUTATHIONE S-TRANSFERASE 1"/>
    <property type="match status" value="1"/>
</dbReference>
<dbReference type="AlphaFoldDB" id="A0A5N5T0G7"/>
<evidence type="ECO:0000256" key="8">
    <source>
        <dbReference type="ARBA" id="ARBA00022787"/>
    </source>
</evidence>
<organism evidence="18 19">
    <name type="scientific">Armadillidium nasatum</name>
    <dbReference type="NCBI Taxonomy" id="96803"/>
    <lineage>
        <taxon>Eukaryota</taxon>
        <taxon>Metazoa</taxon>
        <taxon>Ecdysozoa</taxon>
        <taxon>Arthropoda</taxon>
        <taxon>Crustacea</taxon>
        <taxon>Multicrustacea</taxon>
        <taxon>Malacostraca</taxon>
        <taxon>Eumalacostraca</taxon>
        <taxon>Peracarida</taxon>
        <taxon>Isopoda</taxon>
        <taxon>Oniscidea</taxon>
        <taxon>Crinocheta</taxon>
        <taxon>Armadillidiidae</taxon>
        <taxon>Armadillidium</taxon>
    </lineage>
</organism>
<keyword evidence="7 17" id="KW-0812">Transmembrane</keyword>
<evidence type="ECO:0000256" key="15">
    <source>
        <dbReference type="ARBA" id="ARBA00039397"/>
    </source>
</evidence>
<keyword evidence="10 17" id="KW-1133">Transmembrane helix</keyword>
<comment type="function">
    <text evidence="1">Conjugation of reduced glutathione to a wide number of exogenous and endogenous hydrophobic electrophiles.</text>
</comment>
<evidence type="ECO:0000256" key="11">
    <source>
        <dbReference type="ARBA" id="ARBA00022990"/>
    </source>
</evidence>
<dbReference type="SUPFAM" id="SSF161084">
    <property type="entry name" value="MAPEG domain-like"/>
    <property type="match status" value="1"/>
</dbReference>
<comment type="similarity">
    <text evidence="4">Belongs to the MAPEG family.</text>
</comment>
<evidence type="ECO:0000256" key="12">
    <source>
        <dbReference type="ARBA" id="ARBA00023128"/>
    </source>
</evidence>
<feature type="transmembrane region" description="Helical" evidence="17">
    <location>
        <begin position="87"/>
        <end position="105"/>
    </location>
</feature>
<dbReference type="InterPro" id="IPR001129">
    <property type="entry name" value="Membr-assoc_MAPEG"/>
</dbReference>
<evidence type="ECO:0000256" key="6">
    <source>
        <dbReference type="ARBA" id="ARBA00022679"/>
    </source>
</evidence>
<keyword evidence="8" id="KW-1000">Mitochondrion outer membrane</keyword>
<sequence>MDKVWINPEDAERRNVKIKPNDEDVERVRRAHRNDIENIVPFWILALLFLQTNPSSLLTLTCFRLFTLSRILHSVAYLGQQSFLRGVLFSVGFFINIFMAVYTILFI</sequence>
<keyword evidence="19" id="KW-1185">Reference proteome</keyword>
<name>A0A5N5T0G7_9CRUS</name>
<dbReference type="GO" id="GO:0004364">
    <property type="term" value="F:glutathione transferase activity"/>
    <property type="evidence" value="ECO:0007669"/>
    <property type="project" value="UniProtKB-EC"/>
</dbReference>
<evidence type="ECO:0000256" key="3">
    <source>
        <dbReference type="ARBA" id="ARBA00004477"/>
    </source>
</evidence>
<keyword evidence="6 18" id="KW-0808">Transferase</keyword>
<keyword evidence="11" id="KW-0007">Acetylation</keyword>
<comment type="subunit">
    <text evidence="14">Homotrimer; The trimer binds only one molecule of glutathione.</text>
</comment>
<keyword evidence="9" id="KW-0256">Endoplasmic reticulum</keyword>
<evidence type="ECO:0000256" key="1">
    <source>
        <dbReference type="ARBA" id="ARBA00003701"/>
    </source>
</evidence>